<evidence type="ECO:0000256" key="3">
    <source>
        <dbReference type="ARBA" id="ARBA00022989"/>
    </source>
</evidence>
<accession>A0A1C4H5A0</accession>
<dbReference type="PANTHER" id="PTHR43077">
    <property type="entry name" value="TRANSPORT PERMEASE YVFS-RELATED"/>
    <property type="match status" value="1"/>
</dbReference>
<dbReference type="Pfam" id="PF12698">
    <property type="entry name" value="ABC2_membrane_3"/>
    <property type="match status" value="1"/>
</dbReference>
<evidence type="ECO:0000313" key="7">
    <source>
        <dbReference type="EMBL" id="SCC80159.1"/>
    </source>
</evidence>
<dbReference type="OrthoDB" id="9811483at2"/>
<name>A0A1C4H5A0_9BIFI</name>
<evidence type="ECO:0000259" key="6">
    <source>
        <dbReference type="Pfam" id="PF12698"/>
    </source>
</evidence>
<dbReference type="InterPro" id="IPR017500">
    <property type="entry name" value="Phage_infect_YhgE_N"/>
</dbReference>
<feature type="transmembrane region" description="Helical" evidence="5">
    <location>
        <begin position="767"/>
        <end position="788"/>
    </location>
</feature>
<feature type="transmembrane region" description="Helical" evidence="5">
    <location>
        <begin position="527"/>
        <end position="544"/>
    </location>
</feature>
<reference evidence="8" key="1">
    <citation type="submission" date="2016-08" db="EMBL/GenBank/DDBJ databases">
        <authorList>
            <person name="Varghese N."/>
            <person name="Submissions Spin"/>
        </authorList>
    </citation>
    <scope>NUCLEOTIDE SEQUENCE [LARGE SCALE GENOMIC DNA]</scope>
    <source>
        <strain evidence="8">R-52791</strain>
    </source>
</reference>
<evidence type="ECO:0000256" key="1">
    <source>
        <dbReference type="ARBA" id="ARBA00004141"/>
    </source>
</evidence>
<comment type="subcellular location">
    <subcellularLocation>
        <location evidence="1">Membrane</location>
        <topology evidence="1">Multi-pass membrane protein</topology>
    </subcellularLocation>
</comment>
<keyword evidence="4 5" id="KW-0472">Membrane</keyword>
<evidence type="ECO:0000256" key="4">
    <source>
        <dbReference type="ARBA" id="ARBA00023136"/>
    </source>
</evidence>
<feature type="transmembrane region" description="Helical" evidence="5">
    <location>
        <begin position="680"/>
        <end position="701"/>
    </location>
</feature>
<keyword evidence="2 5" id="KW-0812">Transmembrane</keyword>
<dbReference type="InterPro" id="IPR017501">
    <property type="entry name" value="Phage_infect_YhgE_C"/>
</dbReference>
<dbReference type="NCBIfam" id="TIGR03061">
    <property type="entry name" value="pip_yhgE_Nterm"/>
    <property type="match status" value="1"/>
</dbReference>
<dbReference type="Proteomes" id="UP000242610">
    <property type="component" value="Unassembled WGS sequence"/>
</dbReference>
<protein>
    <submittedName>
        <fullName evidence="7">Putative membrane protein</fullName>
    </submittedName>
</protein>
<proteinExistence type="predicted"/>
<evidence type="ECO:0000256" key="2">
    <source>
        <dbReference type="ARBA" id="ARBA00022692"/>
    </source>
</evidence>
<dbReference type="InterPro" id="IPR013525">
    <property type="entry name" value="ABC2_TM"/>
</dbReference>
<evidence type="ECO:0000313" key="8">
    <source>
        <dbReference type="Proteomes" id="UP000242610"/>
    </source>
</evidence>
<dbReference type="NCBIfam" id="TIGR03062">
    <property type="entry name" value="pip_yhgE_Cterm"/>
    <property type="match status" value="1"/>
</dbReference>
<feature type="transmembrane region" description="Helical" evidence="5">
    <location>
        <begin position="595"/>
        <end position="616"/>
    </location>
</feature>
<feature type="transmembrane region" description="Helical" evidence="5">
    <location>
        <begin position="20"/>
        <end position="38"/>
    </location>
</feature>
<dbReference type="GO" id="GO:0140359">
    <property type="term" value="F:ABC-type transporter activity"/>
    <property type="evidence" value="ECO:0007669"/>
    <property type="project" value="InterPro"/>
</dbReference>
<evidence type="ECO:0000256" key="5">
    <source>
        <dbReference type="SAM" id="Phobius"/>
    </source>
</evidence>
<feature type="domain" description="ABC-2 type transporter transmembrane" evidence="6">
    <location>
        <begin position="360"/>
        <end position="699"/>
    </location>
</feature>
<dbReference type="Gene3D" id="3.40.1710.10">
    <property type="entry name" value="abc type-2 transporter like domain"/>
    <property type="match status" value="1"/>
</dbReference>
<feature type="transmembrane region" description="Helical" evidence="5">
    <location>
        <begin position="794"/>
        <end position="814"/>
    </location>
</feature>
<dbReference type="STRING" id="1505727.GA0061077_1082"/>
<organism evidence="7 8">
    <name type="scientific">Bifidobacterium commune</name>
    <dbReference type="NCBI Taxonomy" id="1505727"/>
    <lineage>
        <taxon>Bacteria</taxon>
        <taxon>Bacillati</taxon>
        <taxon>Actinomycetota</taxon>
        <taxon>Actinomycetes</taxon>
        <taxon>Bifidobacteriales</taxon>
        <taxon>Bifidobacteriaceae</taxon>
        <taxon>Bifidobacterium</taxon>
    </lineage>
</organism>
<keyword evidence="8" id="KW-1185">Reference proteome</keyword>
<feature type="transmembrane region" description="Helical" evidence="5">
    <location>
        <begin position="564"/>
        <end position="588"/>
    </location>
</feature>
<dbReference type="PANTHER" id="PTHR43077:SF10">
    <property type="entry name" value="TRANSPORT PERMEASE PROTEIN"/>
    <property type="match status" value="1"/>
</dbReference>
<sequence>MSNVLEIVLRDIKRLLRVPAAWVVLFGLIFIPPLYAWFNIAGFWNPYGNTEGIEVSVVNNDKGTDSKTLGNIDLGKQIVKQLKNNKKLGWRFDDESEAMRRVKSGESYAAIVIPKNFSSRVADIIDGDNTQPVLEYYVNEKANALASRMTDTGASTVDSQVNETFVSTVSKTISGIVNKADDDIHAKTNTATADTLADLNKAQQSIADIRSSITDLTTTLNDVPNKTKAAQDTLNKTQKAAADTSKQLNDASSTITQTQGTLNAFINNTGASLDQGSGLLSQASSQSNIAINSIAAGLTKANGDAGSALSTAQQINKDTANLINELESAGLPGSDTAIDNLKQQNKTLGDSIKALTDLNTNLGSTTNSTVNAANGINTSTQTTLNNLSNARTTLGTGALPQLNTGLNGLSTVAATSSANLTSQTSLITQSSLVLSQLNQAADTTTKALAGTDKGLAGLQDHLSTLTTDITALSNSSTLENSGLLAQSIGGDGKLDAAKIADFMLSPTVLDTKVVYPVSTYGSGMAPLFTNLTLWVGAFMLVVLLKLEVDDEGLEGDPTPGQRYWGRWILLALIASTQAIVTVLGELIIGVQCHNVPVFIITAILASMVYVSITYALSTSFMHVGKALCVALIIIQIPGSSGMYPIEMMPKFFRVMYPFFPFTYSINALRETIAGFYHADWFVNMGKLMIFALLFFILGLAVKPHMGNLRRLVDRQLQASDIITNEPPSHKSHEYRLTQALSLLANKEEYRKSIEKRARKFALLYPKLMHGALIAGIVVPAIMAITFSLTTGTKVVALAAWVIWFLAIIIFLVSVESIRDSLDRQVRLGNLDDDAVRTLLYERKKPRKKTAGLLKRGEAR</sequence>
<feature type="transmembrane region" description="Helical" evidence="5">
    <location>
        <begin position="622"/>
        <end position="639"/>
    </location>
</feature>
<dbReference type="InterPro" id="IPR051328">
    <property type="entry name" value="T7SS_ABC-Transporter"/>
</dbReference>
<keyword evidence="3 5" id="KW-1133">Transmembrane helix</keyword>
<dbReference type="RefSeq" id="WP_091847897.1">
    <property type="nucleotide sequence ID" value="NZ_FMBL01000002.1"/>
</dbReference>
<gene>
    <name evidence="7" type="ORF">GA0061077_1082</name>
</gene>
<dbReference type="AlphaFoldDB" id="A0A1C4H5A0"/>
<dbReference type="GO" id="GO:0016020">
    <property type="term" value="C:membrane"/>
    <property type="evidence" value="ECO:0007669"/>
    <property type="project" value="UniProtKB-SubCell"/>
</dbReference>
<dbReference type="EMBL" id="FMBL01000002">
    <property type="protein sequence ID" value="SCC80159.1"/>
    <property type="molecule type" value="Genomic_DNA"/>
</dbReference>